<proteinExistence type="predicted"/>
<sequence length="150" mass="17018">MFALAEEDGRKALRSFTGEMDDAAVVDLIRDLLVTQLRAVLEAEEPRGFFWRALVRRAISRKRRGSSRVEPTPEQEPPPSGPLDAEEQDRAARLDRAAAWARLSPREQEVLSALGEGEDRDALAERWGTTRNNIDQIISRARRRLAEVDR</sequence>
<organism evidence="2 3">
    <name type="scientific">Sorangium cellulosum</name>
    <name type="common">Polyangium cellulosum</name>
    <dbReference type="NCBI Taxonomy" id="56"/>
    <lineage>
        <taxon>Bacteria</taxon>
        <taxon>Pseudomonadati</taxon>
        <taxon>Myxococcota</taxon>
        <taxon>Polyangia</taxon>
        <taxon>Polyangiales</taxon>
        <taxon>Polyangiaceae</taxon>
        <taxon>Sorangium</taxon>
    </lineage>
</organism>
<feature type="region of interest" description="Disordered" evidence="1">
    <location>
        <begin position="61"/>
        <end position="90"/>
    </location>
</feature>
<accession>A0A150P1S4</accession>
<reference evidence="2 3" key="1">
    <citation type="submission" date="2014-02" db="EMBL/GenBank/DDBJ databases">
        <title>The small core and large imbalanced accessory genome model reveals a collaborative survival strategy of Sorangium cellulosum strains in nature.</title>
        <authorList>
            <person name="Han K."/>
            <person name="Peng R."/>
            <person name="Blom J."/>
            <person name="Li Y.-Z."/>
        </authorList>
    </citation>
    <scope>NUCLEOTIDE SEQUENCE [LARGE SCALE GENOMIC DNA]</scope>
    <source>
        <strain evidence="2 3">So0157-25</strain>
    </source>
</reference>
<evidence type="ECO:0000256" key="1">
    <source>
        <dbReference type="SAM" id="MobiDB-lite"/>
    </source>
</evidence>
<dbReference type="Gene3D" id="1.10.10.10">
    <property type="entry name" value="Winged helix-like DNA-binding domain superfamily/Winged helix DNA-binding domain"/>
    <property type="match status" value="1"/>
</dbReference>
<evidence type="ECO:0000313" key="2">
    <source>
        <dbReference type="EMBL" id="KYF49117.1"/>
    </source>
</evidence>
<dbReference type="InterPro" id="IPR013324">
    <property type="entry name" value="RNA_pol_sigma_r3/r4-like"/>
</dbReference>
<dbReference type="InterPro" id="IPR036388">
    <property type="entry name" value="WH-like_DNA-bd_sf"/>
</dbReference>
<comment type="caution">
    <text evidence="2">The sequence shown here is derived from an EMBL/GenBank/DDBJ whole genome shotgun (WGS) entry which is preliminary data.</text>
</comment>
<evidence type="ECO:0000313" key="3">
    <source>
        <dbReference type="Proteomes" id="UP000075420"/>
    </source>
</evidence>
<protein>
    <recommendedName>
        <fullName evidence="4">HTH luxR-type domain-containing protein</fullName>
    </recommendedName>
</protein>
<dbReference type="EMBL" id="JELY01003408">
    <property type="protein sequence ID" value="KYF49117.1"/>
    <property type="molecule type" value="Genomic_DNA"/>
</dbReference>
<evidence type="ECO:0008006" key="4">
    <source>
        <dbReference type="Google" id="ProtNLM"/>
    </source>
</evidence>
<dbReference type="AlphaFoldDB" id="A0A150P1S4"/>
<dbReference type="SUPFAM" id="SSF88659">
    <property type="entry name" value="Sigma3 and sigma4 domains of RNA polymerase sigma factors"/>
    <property type="match status" value="1"/>
</dbReference>
<gene>
    <name evidence="2" type="ORF">BE08_43085</name>
</gene>
<name>A0A150P1S4_SORCE</name>
<dbReference type="Proteomes" id="UP000075420">
    <property type="component" value="Unassembled WGS sequence"/>
</dbReference>